<evidence type="ECO:0000256" key="4">
    <source>
        <dbReference type="ARBA" id="ARBA00023163"/>
    </source>
</evidence>
<dbReference type="Gene3D" id="3.40.190.290">
    <property type="match status" value="1"/>
</dbReference>
<dbReference type="Proteomes" id="UP000010105">
    <property type="component" value="Chromosome 2"/>
</dbReference>
<keyword evidence="4" id="KW-0804">Transcription</keyword>
<name>K0E282_9BURK</name>
<sequence>MNSAVCWRKRQRRTGMQRKFDDLLLGSIELFCFAAELGSFTLAANAASVTPAAVSRSVARLEERLGARLFVRTTRQIRLTDAGRRYFEQCREALSQLADAEREVTGEQTTPAGVVRISMPTPYGHYRVLPLLPAFRERYPHVYVETHLSNRNIDFADEGFDLAIRGRAPADSSLVARKLEDAEMVVVAAPGYLKRAGVPETVADLQTHECIQFDLPSSGRRLAWTLQDPLDDGDVLTSGSYATCGDALAGVTLARAGAGLFQTYRFVVQDDLREGRLVEVLRKAGGRTRPFILLYPHARYLTSRVRAFVDFLVEQLAKPTSATPPIGHRCTSTQR</sequence>
<organism evidence="6 7">
    <name type="scientific">Paraburkholderia phenoliruptrix BR3459a</name>
    <dbReference type="NCBI Taxonomy" id="1229205"/>
    <lineage>
        <taxon>Bacteria</taxon>
        <taxon>Pseudomonadati</taxon>
        <taxon>Pseudomonadota</taxon>
        <taxon>Betaproteobacteria</taxon>
        <taxon>Burkholderiales</taxon>
        <taxon>Burkholderiaceae</taxon>
        <taxon>Paraburkholderia</taxon>
    </lineage>
</organism>
<dbReference type="eggNOG" id="COG0583">
    <property type="taxonomic scope" value="Bacteria"/>
</dbReference>
<dbReference type="Pfam" id="PF03466">
    <property type="entry name" value="LysR_substrate"/>
    <property type="match status" value="1"/>
</dbReference>
<dbReference type="STRING" id="1229205.BUPH_06398"/>
<dbReference type="SUPFAM" id="SSF53850">
    <property type="entry name" value="Periplasmic binding protein-like II"/>
    <property type="match status" value="1"/>
</dbReference>
<protein>
    <submittedName>
        <fullName evidence="6">LysR family transcriptional regulator</fullName>
    </submittedName>
</protein>
<dbReference type="CDD" id="cd08422">
    <property type="entry name" value="PBP2_CrgA_like"/>
    <property type="match status" value="1"/>
</dbReference>
<feature type="domain" description="HTH lysR-type" evidence="5">
    <location>
        <begin position="23"/>
        <end position="80"/>
    </location>
</feature>
<evidence type="ECO:0000256" key="1">
    <source>
        <dbReference type="ARBA" id="ARBA00009437"/>
    </source>
</evidence>
<evidence type="ECO:0000313" key="7">
    <source>
        <dbReference type="Proteomes" id="UP000010105"/>
    </source>
</evidence>
<accession>K0E282</accession>
<comment type="similarity">
    <text evidence="1">Belongs to the LysR transcriptional regulatory family.</text>
</comment>
<dbReference type="InterPro" id="IPR036390">
    <property type="entry name" value="WH_DNA-bd_sf"/>
</dbReference>
<keyword evidence="3" id="KW-0238">DNA-binding</keyword>
<evidence type="ECO:0000256" key="3">
    <source>
        <dbReference type="ARBA" id="ARBA00023125"/>
    </source>
</evidence>
<proteinExistence type="inferred from homology"/>
<dbReference type="EMBL" id="CP003864">
    <property type="protein sequence ID" value="AFT89854.1"/>
    <property type="molecule type" value="Genomic_DNA"/>
</dbReference>
<dbReference type="FunFam" id="1.10.10.10:FF:000001">
    <property type="entry name" value="LysR family transcriptional regulator"/>
    <property type="match status" value="1"/>
</dbReference>
<gene>
    <name evidence="6" type="ORF">BUPH_06398</name>
</gene>
<dbReference type="PANTHER" id="PTHR30537:SF5">
    <property type="entry name" value="HTH-TYPE TRANSCRIPTIONAL ACTIVATOR TTDR-RELATED"/>
    <property type="match status" value="1"/>
</dbReference>
<evidence type="ECO:0000256" key="2">
    <source>
        <dbReference type="ARBA" id="ARBA00023015"/>
    </source>
</evidence>
<dbReference type="SUPFAM" id="SSF46785">
    <property type="entry name" value="Winged helix' DNA-binding domain"/>
    <property type="match status" value="1"/>
</dbReference>
<evidence type="ECO:0000313" key="6">
    <source>
        <dbReference type="EMBL" id="AFT89854.1"/>
    </source>
</evidence>
<dbReference type="KEGG" id="bpx:BUPH_06398"/>
<keyword evidence="2" id="KW-0805">Transcription regulation</keyword>
<dbReference type="PRINTS" id="PR00039">
    <property type="entry name" value="HTHLYSR"/>
</dbReference>
<dbReference type="PATRIC" id="fig|1229205.11.peg.6496"/>
<evidence type="ECO:0000259" key="5">
    <source>
        <dbReference type="PROSITE" id="PS50931"/>
    </source>
</evidence>
<dbReference type="InterPro" id="IPR058163">
    <property type="entry name" value="LysR-type_TF_proteobact-type"/>
</dbReference>
<dbReference type="Pfam" id="PF00126">
    <property type="entry name" value="HTH_1"/>
    <property type="match status" value="1"/>
</dbReference>
<reference evidence="6 7" key="1">
    <citation type="journal article" date="2012" name="J. Bacteriol.">
        <title>Complete Genome Sequence of Burkholderia phenoliruptrix BR3459a (CLA1), a Heat-Tolerant, Nitrogen-Fixing Symbiont of Mimosa flocculosa.</title>
        <authorList>
            <person name="de Oliveira Cunha C."/>
            <person name="Goda Zuleta L.F."/>
            <person name="Paula de Almeida L.G."/>
            <person name="Prioli Ciapina L."/>
            <person name="Lustrino Borges W."/>
            <person name="Pitard R.M."/>
            <person name="Baldani J.I."/>
            <person name="Straliotto R."/>
            <person name="de Faria S.M."/>
            <person name="Hungria M."/>
            <person name="Sousa Cavada B."/>
            <person name="Mercante F.M."/>
            <person name="Ribeiro de Vasconcelos A.T."/>
        </authorList>
    </citation>
    <scope>NUCLEOTIDE SEQUENCE [LARGE SCALE GENOMIC DNA]</scope>
    <source>
        <strain evidence="6 7">BR3459a</strain>
    </source>
</reference>
<dbReference type="InterPro" id="IPR036388">
    <property type="entry name" value="WH-like_DNA-bd_sf"/>
</dbReference>
<dbReference type="PROSITE" id="PS50931">
    <property type="entry name" value="HTH_LYSR"/>
    <property type="match status" value="1"/>
</dbReference>
<dbReference type="GO" id="GO:0003677">
    <property type="term" value="F:DNA binding"/>
    <property type="evidence" value="ECO:0007669"/>
    <property type="project" value="UniProtKB-KW"/>
</dbReference>
<dbReference type="GO" id="GO:0003700">
    <property type="term" value="F:DNA-binding transcription factor activity"/>
    <property type="evidence" value="ECO:0007669"/>
    <property type="project" value="InterPro"/>
</dbReference>
<dbReference type="InterPro" id="IPR000847">
    <property type="entry name" value="LysR_HTH_N"/>
</dbReference>
<dbReference type="HOGENOM" id="CLU_039613_16_1_4"/>
<dbReference type="PANTHER" id="PTHR30537">
    <property type="entry name" value="HTH-TYPE TRANSCRIPTIONAL REGULATOR"/>
    <property type="match status" value="1"/>
</dbReference>
<dbReference type="InterPro" id="IPR005119">
    <property type="entry name" value="LysR_subst-bd"/>
</dbReference>
<dbReference type="Gene3D" id="1.10.10.10">
    <property type="entry name" value="Winged helix-like DNA-binding domain superfamily/Winged helix DNA-binding domain"/>
    <property type="match status" value="1"/>
</dbReference>
<dbReference type="AlphaFoldDB" id="K0E282"/>